<dbReference type="EMBL" id="CP046884">
    <property type="protein sequence ID" value="QNQ89489.1"/>
    <property type="molecule type" value="Genomic_DNA"/>
</dbReference>
<evidence type="ECO:0000256" key="3">
    <source>
        <dbReference type="RuleBase" id="RU364082"/>
    </source>
</evidence>
<dbReference type="SUPFAM" id="SSF51735">
    <property type="entry name" value="NAD(P)-binding Rossmann-fold domains"/>
    <property type="match status" value="1"/>
</dbReference>
<dbReference type="Proteomes" id="UP000516320">
    <property type="component" value="Chromosome"/>
</dbReference>
<gene>
    <name evidence="4" type="primary">rfbD</name>
    <name evidence="4" type="ORF">GP475_01725</name>
</gene>
<dbReference type="Gene3D" id="2.60.120.10">
    <property type="entry name" value="Jelly Rolls"/>
    <property type="match status" value="1"/>
</dbReference>
<dbReference type="GO" id="GO:0008831">
    <property type="term" value="F:dTDP-4-dehydrorhamnose reductase activity"/>
    <property type="evidence" value="ECO:0007669"/>
    <property type="project" value="UniProtKB-EC"/>
</dbReference>
<comment type="similarity">
    <text evidence="1">Belongs to the dTDP-4-dehydrorhamnose 3,5-epimerase family.</text>
</comment>
<keyword evidence="5" id="KW-1185">Reference proteome</keyword>
<comment type="function">
    <text evidence="3">Catalyzes the reduction of dTDP-6-deoxy-L-lyxo-4-hexulose to yield dTDP-L-rhamnose.</text>
</comment>
<dbReference type="Gene3D" id="3.90.25.10">
    <property type="entry name" value="UDP-galactose 4-epimerase, domain 1"/>
    <property type="match status" value="1"/>
</dbReference>
<dbReference type="InterPro" id="IPR014710">
    <property type="entry name" value="RmlC-like_jellyroll"/>
</dbReference>
<dbReference type="PANTHER" id="PTHR10491">
    <property type="entry name" value="DTDP-4-DEHYDRORHAMNOSE REDUCTASE"/>
    <property type="match status" value="1"/>
</dbReference>
<dbReference type="GO" id="GO:0019305">
    <property type="term" value="P:dTDP-rhamnose biosynthetic process"/>
    <property type="evidence" value="ECO:0007669"/>
    <property type="project" value="UniProtKB-UniPathway"/>
</dbReference>
<dbReference type="SUPFAM" id="SSF51182">
    <property type="entry name" value="RmlC-like cupins"/>
    <property type="match status" value="1"/>
</dbReference>
<comment type="pathway">
    <text evidence="3">Carbohydrate biosynthesis; dTDP-L-rhamnose biosynthesis.</text>
</comment>
<dbReference type="Pfam" id="PF00908">
    <property type="entry name" value="dTDP_sugar_isom"/>
    <property type="match status" value="1"/>
</dbReference>
<accession>A0A7H0SLR4</accession>
<dbReference type="GO" id="GO:0005829">
    <property type="term" value="C:cytosol"/>
    <property type="evidence" value="ECO:0007669"/>
    <property type="project" value="TreeGrafter"/>
</dbReference>
<evidence type="ECO:0000256" key="2">
    <source>
        <dbReference type="ARBA" id="ARBA00010944"/>
    </source>
</evidence>
<protein>
    <recommendedName>
        <fullName evidence="3">dTDP-4-dehydrorhamnose reductase</fullName>
        <ecNumber evidence="3">1.1.1.133</ecNumber>
    </recommendedName>
</protein>
<dbReference type="InterPro" id="IPR005913">
    <property type="entry name" value="dTDP_dehydrorham_reduct"/>
</dbReference>
<organism evidence="4 5">
    <name type="scientific">Corynebacterium poyangense</name>
    <dbReference type="NCBI Taxonomy" id="2684405"/>
    <lineage>
        <taxon>Bacteria</taxon>
        <taxon>Bacillati</taxon>
        <taxon>Actinomycetota</taxon>
        <taxon>Actinomycetes</taxon>
        <taxon>Mycobacteriales</taxon>
        <taxon>Corynebacteriaceae</taxon>
        <taxon>Corynebacterium</taxon>
    </lineage>
</organism>
<dbReference type="EC" id="1.1.1.133" evidence="3"/>
<name>A0A7H0SLR4_9CORY</name>
<dbReference type="AlphaFoldDB" id="A0A7H0SLR4"/>
<dbReference type="UniPathway" id="UPA00124"/>
<dbReference type="KEGG" id="cpoy:GP475_01725"/>
<dbReference type="NCBIfam" id="TIGR01214">
    <property type="entry name" value="rmlD"/>
    <property type="match status" value="1"/>
</dbReference>
<dbReference type="InterPro" id="IPR011051">
    <property type="entry name" value="RmlC_Cupin_sf"/>
</dbReference>
<comment type="similarity">
    <text evidence="2 3">Belongs to the dTDP-4-dehydrorhamnose reductase family.</text>
</comment>
<dbReference type="PANTHER" id="PTHR10491:SF4">
    <property type="entry name" value="METHIONINE ADENOSYLTRANSFERASE 2 SUBUNIT BETA"/>
    <property type="match status" value="1"/>
</dbReference>
<reference evidence="4 5" key="1">
    <citation type="submission" date="2019-12" db="EMBL/GenBank/DDBJ databases">
        <title>Corynebacterium sp. nov., isolated from feces of the Anser Albifrons in China.</title>
        <authorList>
            <person name="Liu Q."/>
        </authorList>
    </citation>
    <scope>NUCLEOTIDE SEQUENCE [LARGE SCALE GENOMIC DNA]</scope>
    <source>
        <strain evidence="4 5">4H37-19</strain>
    </source>
</reference>
<evidence type="ECO:0000313" key="4">
    <source>
        <dbReference type="EMBL" id="QNQ89489.1"/>
    </source>
</evidence>
<keyword evidence="3 4" id="KW-0560">Oxidoreductase</keyword>
<dbReference type="InterPro" id="IPR036291">
    <property type="entry name" value="NAD(P)-bd_dom_sf"/>
</dbReference>
<dbReference type="Pfam" id="PF04321">
    <property type="entry name" value="RmlD_sub_bind"/>
    <property type="match status" value="1"/>
</dbReference>
<dbReference type="CDD" id="cd00438">
    <property type="entry name" value="cupin_RmlC"/>
    <property type="match status" value="1"/>
</dbReference>
<proteinExistence type="inferred from homology"/>
<evidence type="ECO:0000256" key="1">
    <source>
        <dbReference type="ARBA" id="ARBA00010154"/>
    </source>
</evidence>
<sequence>MIHRTGIAGLVVCDLTLHGDQRGWFKENWQREKMVAAGLPDFRPVQHNLSFNSRRGVTRGLHAEPWDKFISVAHGNVFCAWCDVRENSPTFGKVVSRVIGPETAVFVPRGVANGFQTLSEETVYSYLVTDHWSPEAHYSAVNLADPALDIAWPIPLSDAVISEKDRHHPPLAQATPVPQQKILVVGSEGQLAQALREEFCSQNREAEVEFSSRRPGSSPHLDLTAPETLANLDWRRYRAIINAAAFTSVDQAESAEGRRDAWQINAAGPGLLAQVAQRYHIPFVQVSTDYVFDGTRLEWEEQDFPSPLNVYGCSKAAGELAALGCPRHYIIRTSWVIGAGRNFIRTMVSLADAGASPSVVGDQHGRPTFSQDLARGIIHLLDNQAPSGIYHLSNSGPQLSFAELAQHVFQLRGRRPEEITVVSTEEYSAAQGVSLAPRPAHSTLKLDKIQETGFYPRDWRDVLPTYVAEVS</sequence>
<evidence type="ECO:0000313" key="5">
    <source>
        <dbReference type="Proteomes" id="UP000516320"/>
    </source>
</evidence>
<dbReference type="InterPro" id="IPR029903">
    <property type="entry name" value="RmlD-like-bd"/>
</dbReference>
<dbReference type="InterPro" id="IPR000888">
    <property type="entry name" value="RmlC-like"/>
</dbReference>
<keyword evidence="3" id="KW-0521">NADP</keyword>
<dbReference type="GO" id="GO:0008830">
    <property type="term" value="F:dTDP-4-dehydrorhamnose 3,5-epimerase activity"/>
    <property type="evidence" value="ECO:0007669"/>
    <property type="project" value="InterPro"/>
</dbReference>
<dbReference type="Gene3D" id="3.40.50.720">
    <property type="entry name" value="NAD(P)-binding Rossmann-like Domain"/>
    <property type="match status" value="1"/>
</dbReference>
<dbReference type="CDD" id="cd05254">
    <property type="entry name" value="dTDP_HR_like_SDR_e"/>
    <property type="match status" value="1"/>
</dbReference>